<evidence type="ECO:0008006" key="4">
    <source>
        <dbReference type="Google" id="ProtNLM"/>
    </source>
</evidence>
<feature type="signal peptide" evidence="1">
    <location>
        <begin position="1"/>
        <end position="26"/>
    </location>
</feature>
<accession>A0A3A4P1A4</accession>
<dbReference type="Proteomes" id="UP000265882">
    <property type="component" value="Unassembled WGS sequence"/>
</dbReference>
<feature type="non-terminal residue" evidence="2">
    <location>
        <position position="137"/>
    </location>
</feature>
<proteinExistence type="predicted"/>
<evidence type="ECO:0000313" key="3">
    <source>
        <dbReference type="Proteomes" id="UP000265882"/>
    </source>
</evidence>
<keyword evidence="1" id="KW-0732">Signal</keyword>
<gene>
    <name evidence="2" type="ORF">C4520_06870</name>
</gene>
<organism evidence="2 3">
    <name type="scientific">Abyssobacteria bacterium (strain SURF_5)</name>
    <dbReference type="NCBI Taxonomy" id="2093360"/>
    <lineage>
        <taxon>Bacteria</taxon>
        <taxon>Pseudomonadati</taxon>
        <taxon>Candidatus Hydrogenedentota</taxon>
        <taxon>Candidatus Abyssobacteria</taxon>
    </lineage>
</organism>
<evidence type="ECO:0000256" key="1">
    <source>
        <dbReference type="SAM" id="SignalP"/>
    </source>
</evidence>
<dbReference type="Pfam" id="PF08309">
    <property type="entry name" value="LVIVD"/>
    <property type="match status" value="2"/>
</dbReference>
<reference evidence="2 3" key="1">
    <citation type="journal article" date="2017" name="ISME J.">
        <title>Energy and carbon metabolisms in a deep terrestrial subsurface fluid microbial community.</title>
        <authorList>
            <person name="Momper L."/>
            <person name="Jungbluth S.P."/>
            <person name="Lee M.D."/>
            <person name="Amend J.P."/>
        </authorList>
    </citation>
    <scope>NUCLEOTIDE SEQUENCE [LARGE SCALE GENOMIC DNA]</scope>
    <source>
        <strain evidence="2">SURF_5</strain>
    </source>
</reference>
<dbReference type="AlphaFoldDB" id="A0A3A4P1A4"/>
<dbReference type="SUPFAM" id="SSF50969">
    <property type="entry name" value="YVTN repeat-like/Quinoprotein amine dehydrogenase"/>
    <property type="match status" value="1"/>
</dbReference>
<dbReference type="EMBL" id="QZKU01000050">
    <property type="protein sequence ID" value="RJP23130.1"/>
    <property type="molecule type" value="Genomic_DNA"/>
</dbReference>
<dbReference type="InterPro" id="IPR011044">
    <property type="entry name" value="Quino_amine_DH_bsu"/>
</dbReference>
<comment type="caution">
    <text evidence="2">The sequence shown here is derived from an EMBL/GenBank/DDBJ whole genome shotgun (WGS) entry which is preliminary data.</text>
</comment>
<evidence type="ECO:0000313" key="2">
    <source>
        <dbReference type="EMBL" id="RJP23130.1"/>
    </source>
</evidence>
<dbReference type="InterPro" id="IPR013211">
    <property type="entry name" value="LVIVD"/>
</dbReference>
<name>A0A3A4P1A4_ABYX5</name>
<protein>
    <recommendedName>
        <fullName evidence="4">LVIVD repeat-containing protein</fullName>
    </recommendedName>
</protein>
<feature type="chain" id="PRO_5017200695" description="LVIVD repeat-containing protein" evidence="1">
    <location>
        <begin position="27"/>
        <end position="137"/>
    </location>
</feature>
<sequence length="137" mass="14689">MTSRKLLVLTFLSVVTVIVYSHEAFAHDPCDIRFPPIVGSVDVSYASDVAVSGSYAYIADGAVGLRIVDVTDPTSPFVAGSIDTPGYAQSVAVSGSYAYIADGSDSFWTLWAWVWSKICKNPLFFGGSIFRKSKCSA</sequence>